<protein>
    <submittedName>
        <fullName evidence="8">ABC transporter ATP-binding protein</fullName>
    </submittedName>
</protein>
<dbReference type="PROSITE" id="PS00211">
    <property type="entry name" value="ABC_TRANSPORTER_1"/>
    <property type="match status" value="1"/>
</dbReference>
<dbReference type="GeneID" id="95773328"/>
<dbReference type="OrthoDB" id="9778547at2"/>
<keyword evidence="5 8" id="KW-0067">ATP-binding</keyword>
<accession>A0A6C1KI45</accession>
<reference evidence="8 9" key="1">
    <citation type="submission" date="2019-05" db="EMBL/GenBank/DDBJ databases">
        <authorList>
            <person name="Zhou X."/>
        </authorList>
    </citation>
    <scope>NUCLEOTIDE SEQUENCE [LARGE SCALE GENOMIC DNA]</scope>
    <source>
        <strain evidence="8 9">DSM 432</strain>
    </source>
</reference>
<dbReference type="InterPro" id="IPR003439">
    <property type="entry name" value="ABC_transporter-like_ATP-bd"/>
</dbReference>
<comment type="similarity">
    <text evidence="1">Belongs to the ABC transporter superfamily.</text>
</comment>
<keyword evidence="4" id="KW-0547">Nucleotide-binding</keyword>
<dbReference type="CDD" id="cd03230">
    <property type="entry name" value="ABC_DR_subfamily_A"/>
    <property type="match status" value="1"/>
</dbReference>
<dbReference type="RefSeq" id="WP_138398868.1">
    <property type="nucleotide sequence ID" value="NZ_JBAFVI010000001.1"/>
</dbReference>
<feature type="domain" description="ABC transporter" evidence="7">
    <location>
        <begin position="24"/>
        <end position="252"/>
    </location>
</feature>
<dbReference type="InterPro" id="IPR027417">
    <property type="entry name" value="P-loop_NTPase"/>
</dbReference>
<gene>
    <name evidence="8" type="ORF">FBQ73_07665</name>
</gene>
<dbReference type="GO" id="GO:0005524">
    <property type="term" value="F:ATP binding"/>
    <property type="evidence" value="ECO:0007669"/>
    <property type="project" value="UniProtKB-KW"/>
</dbReference>
<evidence type="ECO:0000256" key="3">
    <source>
        <dbReference type="ARBA" id="ARBA00022458"/>
    </source>
</evidence>
<evidence type="ECO:0000256" key="4">
    <source>
        <dbReference type="ARBA" id="ARBA00022741"/>
    </source>
</evidence>
<evidence type="ECO:0000313" key="9">
    <source>
        <dbReference type="Proteomes" id="UP000305131"/>
    </source>
</evidence>
<evidence type="ECO:0000256" key="1">
    <source>
        <dbReference type="ARBA" id="ARBA00005417"/>
    </source>
</evidence>
<dbReference type="SMART" id="SM00382">
    <property type="entry name" value="AAA"/>
    <property type="match status" value="1"/>
</dbReference>
<evidence type="ECO:0000256" key="5">
    <source>
        <dbReference type="ARBA" id="ARBA00022840"/>
    </source>
</evidence>
<evidence type="ECO:0000256" key="2">
    <source>
        <dbReference type="ARBA" id="ARBA00022448"/>
    </source>
</evidence>
<dbReference type="AlphaFoldDB" id="A0A6C1KI45"/>
<name>A0A6C1KI45_XANAU</name>
<evidence type="ECO:0000259" key="7">
    <source>
        <dbReference type="PROSITE" id="PS50893"/>
    </source>
</evidence>
<sequence>MSAASRYDRPAEDQNPAPSSAPPLAISGLHVGYGERTVLAGVDLVVPESTVTALTGPNGAGKTTLVRAICGRIAPRAGAVMVCGVPAAEGAARTRIGLAPQDIALYRSLTISENLEVFASLAGVPGGAVPACVANVMVRTGVADRRNERIDRLSGGWQRRANVAAALVGDPRLLVLDEPTVGVDAPARAELAALVRSLAGEGLGILLVTHDFAFAEDVADRVAILKDGRVALEGELGALVAAHFPNQRRVETTFATPPTLKGRQVLAAQGLHAGPDETAFSGVVADTPAAAGDLIAALKAAGLVPRTLSLQAAGLDALYASVTRKPSP</sequence>
<dbReference type="SUPFAM" id="SSF52540">
    <property type="entry name" value="P-loop containing nucleoside triphosphate hydrolases"/>
    <property type="match status" value="1"/>
</dbReference>
<dbReference type="InterPro" id="IPR017871">
    <property type="entry name" value="ABC_transporter-like_CS"/>
</dbReference>
<organism evidence="8 9">
    <name type="scientific">Xanthobacter autotrophicus</name>
    <dbReference type="NCBI Taxonomy" id="280"/>
    <lineage>
        <taxon>Bacteria</taxon>
        <taxon>Pseudomonadati</taxon>
        <taxon>Pseudomonadota</taxon>
        <taxon>Alphaproteobacteria</taxon>
        <taxon>Hyphomicrobiales</taxon>
        <taxon>Xanthobacteraceae</taxon>
        <taxon>Xanthobacter</taxon>
    </lineage>
</organism>
<dbReference type="InterPro" id="IPR003593">
    <property type="entry name" value="AAA+_ATPase"/>
</dbReference>
<evidence type="ECO:0000313" key="8">
    <source>
        <dbReference type="EMBL" id="TLX43959.1"/>
    </source>
</evidence>
<proteinExistence type="inferred from homology"/>
<dbReference type="GO" id="GO:0016887">
    <property type="term" value="F:ATP hydrolysis activity"/>
    <property type="evidence" value="ECO:0007669"/>
    <property type="project" value="InterPro"/>
</dbReference>
<dbReference type="EMBL" id="VAUP01000015">
    <property type="protein sequence ID" value="TLX43959.1"/>
    <property type="molecule type" value="Genomic_DNA"/>
</dbReference>
<dbReference type="InterPro" id="IPR050763">
    <property type="entry name" value="ABC_transporter_ATP-binding"/>
</dbReference>
<dbReference type="Proteomes" id="UP000305131">
    <property type="component" value="Unassembled WGS sequence"/>
</dbReference>
<keyword evidence="3" id="KW-0536">Nodulation</keyword>
<feature type="region of interest" description="Disordered" evidence="6">
    <location>
        <begin position="1"/>
        <end position="23"/>
    </location>
</feature>
<dbReference type="Gene3D" id="3.40.50.300">
    <property type="entry name" value="P-loop containing nucleotide triphosphate hydrolases"/>
    <property type="match status" value="1"/>
</dbReference>
<dbReference type="Pfam" id="PF00005">
    <property type="entry name" value="ABC_tran"/>
    <property type="match status" value="1"/>
</dbReference>
<dbReference type="PROSITE" id="PS50893">
    <property type="entry name" value="ABC_TRANSPORTER_2"/>
    <property type="match status" value="1"/>
</dbReference>
<dbReference type="PANTHER" id="PTHR42711:SF5">
    <property type="entry name" value="ABC TRANSPORTER ATP-BINDING PROTEIN NATA"/>
    <property type="match status" value="1"/>
</dbReference>
<keyword evidence="2" id="KW-0813">Transport</keyword>
<evidence type="ECO:0000256" key="6">
    <source>
        <dbReference type="SAM" id="MobiDB-lite"/>
    </source>
</evidence>
<dbReference type="PANTHER" id="PTHR42711">
    <property type="entry name" value="ABC TRANSPORTER ATP-BINDING PROTEIN"/>
    <property type="match status" value="1"/>
</dbReference>
<feature type="compositionally biased region" description="Basic and acidic residues" evidence="6">
    <location>
        <begin position="1"/>
        <end position="12"/>
    </location>
</feature>
<comment type="caution">
    <text evidence="8">The sequence shown here is derived from an EMBL/GenBank/DDBJ whole genome shotgun (WGS) entry which is preliminary data.</text>
</comment>